<name>A0ABT1ED15_9FIRM</name>
<accession>A0ABT1ED15</accession>
<dbReference type="RefSeq" id="WP_262067496.1">
    <property type="nucleotide sequence ID" value="NZ_JAMXOD010000044.1"/>
</dbReference>
<keyword evidence="3" id="KW-1185">Reference proteome</keyword>
<feature type="transmembrane region" description="Helical" evidence="1">
    <location>
        <begin position="99"/>
        <end position="119"/>
    </location>
</feature>
<organism evidence="2 3">
    <name type="scientific">Aequitasia blattaphilus</name>
    <dbReference type="NCBI Taxonomy" id="2949332"/>
    <lineage>
        <taxon>Bacteria</taxon>
        <taxon>Bacillati</taxon>
        <taxon>Bacillota</taxon>
        <taxon>Clostridia</taxon>
        <taxon>Lachnospirales</taxon>
        <taxon>Lachnospiraceae</taxon>
        <taxon>Aequitasia</taxon>
    </lineage>
</organism>
<evidence type="ECO:0000313" key="3">
    <source>
        <dbReference type="Proteomes" id="UP001523566"/>
    </source>
</evidence>
<evidence type="ECO:0000256" key="1">
    <source>
        <dbReference type="SAM" id="Phobius"/>
    </source>
</evidence>
<feature type="transmembrane region" description="Helical" evidence="1">
    <location>
        <begin position="52"/>
        <end position="69"/>
    </location>
</feature>
<reference evidence="2 3" key="1">
    <citation type="journal article" date="2022" name="Genome Biol. Evol.">
        <title>Host diet, physiology and behaviors set the stage for Lachnospiraceae cladogenesis.</title>
        <authorList>
            <person name="Vera-Ponce De Leon A."/>
            <person name="Schneider M."/>
            <person name="Jahnes B.C."/>
            <person name="Sadowski V."/>
            <person name="Camuy-Velez L.A."/>
            <person name="Duan J."/>
            <person name="Sabree Z.L."/>
        </authorList>
    </citation>
    <scope>NUCLEOTIDE SEQUENCE [LARGE SCALE GENOMIC DNA]</scope>
    <source>
        <strain evidence="2 3">PAL113</strain>
    </source>
</reference>
<dbReference type="EMBL" id="JAMZFW010000044">
    <property type="protein sequence ID" value="MCP1103729.1"/>
    <property type="molecule type" value="Genomic_DNA"/>
</dbReference>
<evidence type="ECO:0000313" key="2">
    <source>
        <dbReference type="EMBL" id="MCP1103729.1"/>
    </source>
</evidence>
<proteinExistence type="predicted"/>
<sequence>MRQKTQEILFRLSYILEVLISLIIVVAIMILGIKLAIQVPVLAKSQNIEGDFALFLSTCFSLIIGIELVKMLVKHSLTIAVEVLVFSLARQMVVKHLSAVETLITIFSLAGLFAIRMWLIHREKDKVLGELKPLADKENKVVEMMRNDFEEAVK</sequence>
<feature type="transmembrane region" description="Helical" evidence="1">
    <location>
        <begin position="12"/>
        <end position="32"/>
    </location>
</feature>
<keyword evidence="1" id="KW-0812">Transmembrane</keyword>
<comment type="caution">
    <text evidence="2">The sequence shown here is derived from an EMBL/GenBank/DDBJ whole genome shotgun (WGS) entry which is preliminary data.</text>
</comment>
<protein>
    <submittedName>
        <fullName evidence="2">Transporter</fullName>
    </submittedName>
</protein>
<keyword evidence="1" id="KW-1133">Transmembrane helix</keyword>
<dbReference type="Proteomes" id="UP001523566">
    <property type="component" value="Unassembled WGS sequence"/>
</dbReference>
<gene>
    <name evidence="2" type="ORF">NK125_15125</name>
</gene>
<keyword evidence="1" id="KW-0472">Membrane</keyword>